<name>A0A5B7HRZ9_PORTR</name>
<dbReference type="EMBL" id="VSRR010033971">
    <property type="protein sequence ID" value="MPC72017.1"/>
    <property type="molecule type" value="Genomic_DNA"/>
</dbReference>
<reference evidence="2 3" key="1">
    <citation type="submission" date="2019-05" db="EMBL/GenBank/DDBJ databases">
        <title>Another draft genome of Portunus trituberculatus and its Hox gene families provides insights of decapod evolution.</title>
        <authorList>
            <person name="Jeong J.-H."/>
            <person name="Song I."/>
            <person name="Kim S."/>
            <person name="Choi T."/>
            <person name="Kim D."/>
            <person name="Ryu S."/>
            <person name="Kim W."/>
        </authorList>
    </citation>
    <scope>NUCLEOTIDE SEQUENCE [LARGE SCALE GENOMIC DNA]</scope>
    <source>
        <tissue evidence="2">Muscle</tissue>
    </source>
</reference>
<comment type="caution">
    <text evidence="2">The sequence shown here is derived from an EMBL/GenBank/DDBJ whole genome shotgun (WGS) entry which is preliminary data.</text>
</comment>
<sequence>MEKDEGEKNQSEEGMKEDKEEKGEDEEEMKGDEEEKYGGKMDKDEEDTLIHSHNKPSQSFPLSRFDLCVVTFNKLLSAICGCGEGATITGEE</sequence>
<feature type="compositionally biased region" description="Basic and acidic residues" evidence="1">
    <location>
        <begin position="1"/>
        <end position="22"/>
    </location>
</feature>
<evidence type="ECO:0000256" key="1">
    <source>
        <dbReference type="SAM" id="MobiDB-lite"/>
    </source>
</evidence>
<dbReference type="Proteomes" id="UP000324222">
    <property type="component" value="Unassembled WGS sequence"/>
</dbReference>
<keyword evidence="3" id="KW-1185">Reference proteome</keyword>
<evidence type="ECO:0000313" key="3">
    <source>
        <dbReference type="Proteomes" id="UP000324222"/>
    </source>
</evidence>
<evidence type="ECO:0000313" key="2">
    <source>
        <dbReference type="EMBL" id="MPC72017.1"/>
    </source>
</evidence>
<dbReference type="AlphaFoldDB" id="A0A5B7HRZ9"/>
<accession>A0A5B7HRZ9</accession>
<feature type="compositionally biased region" description="Acidic residues" evidence="1">
    <location>
        <begin position="23"/>
        <end position="35"/>
    </location>
</feature>
<organism evidence="2 3">
    <name type="scientific">Portunus trituberculatus</name>
    <name type="common">Swimming crab</name>
    <name type="synonym">Neptunus trituberculatus</name>
    <dbReference type="NCBI Taxonomy" id="210409"/>
    <lineage>
        <taxon>Eukaryota</taxon>
        <taxon>Metazoa</taxon>
        <taxon>Ecdysozoa</taxon>
        <taxon>Arthropoda</taxon>
        <taxon>Crustacea</taxon>
        <taxon>Multicrustacea</taxon>
        <taxon>Malacostraca</taxon>
        <taxon>Eumalacostraca</taxon>
        <taxon>Eucarida</taxon>
        <taxon>Decapoda</taxon>
        <taxon>Pleocyemata</taxon>
        <taxon>Brachyura</taxon>
        <taxon>Eubrachyura</taxon>
        <taxon>Portunoidea</taxon>
        <taxon>Portunidae</taxon>
        <taxon>Portuninae</taxon>
        <taxon>Portunus</taxon>
    </lineage>
</organism>
<proteinExistence type="predicted"/>
<protein>
    <submittedName>
        <fullName evidence="2">Uncharacterized protein</fullName>
    </submittedName>
</protein>
<gene>
    <name evidence="2" type="ORF">E2C01_066309</name>
</gene>
<feature type="region of interest" description="Disordered" evidence="1">
    <location>
        <begin position="1"/>
        <end position="42"/>
    </location>
</feature>